<dbReference type="InterPro" id="IPR013057">
    <property type="entry name" value="AA_transpt_TM"/>
</dbReference>
<evidence type="ECO:0000256" key="3">
    <source>
        <dbReference type="ARBA" id="ARBA00022448"/>
    </source>
</evidence>
<evidence type="ECO:0000256" key="2">
    <source>
        <dbReference type="ARBA" id="ARBA00008066"/>
    </source>
</evidence>
<evidence type="ECO:0000256" key="7">
    <source>
        <dbReference type="ARBA" id="ARBA00023136"/>
    </source>
</evidence>
<dbReference type="OMA" id="INEPHAW"/>
<dbReference type="GO" id="GO:0016020">
    <property type="term" value="C:membrane"/>
    <property type="evidence" value="ECO:0007669"/>
    <property type="project" value="UniProtKB-SubCell"/>
</dbReference>
<evidence type="ECO:0000256" key="6">
    <source>
        <dbReference type="ARBA" id="ARBA00022989"/>
    </source>
</evidence>
<comment type="similarity">
    <text evidence="2">Belongs to the amino acid/polyamine transporter 2 family.</text>
</comment>
<feature type="transmembrane region" description="Helical" evidence="8">
    <location>
        <begin position="250"/>
        <end position="269"/>
    </location>
</feature>
<evidence type="ECO:0000256" key="4">
    <source>
        <dbReference type="ARBA" id="ARBA00022692"/>
    </source>
</evidence>
<dbReference type="PANTHER" id="PTHR22950:SF458">
    <property type="entry name" value="SODIUM-COUPLED NEUTRAL AMINO ACID TRANSPORTER 11-RELATED"/>
    <property type="match status" value="1"/>
</dbReference>
<feature type="transmembrane region" description="Helical" evidence="8">
    <location>
        <begin position="214"/>
        <end position="238"/>
    </location>
</feature>
<keyword evidence="4 8" id="KW-0812">Transmembrane</keyword>
<feature type="transmembrane region" description="Helical" evidence="8">
    <location>
        <begin position="39"/>
        <end position="60"/>
    </location>
</feature>
<evidence type="ECO:0000256" key="5">
    <source>
        <dbReference type="ARBA" id="ARBA00022970"/>
    </source>
</evidence>
<keyword evidence="3" id="KW-0813">Transport</keyword>
<keyword evidence="7 8" id="KW-0472">Membrane</keyword>
<dbReference type="GeneID" id="93610294"/>
<reference evidence="10 11" key="1">
    <citation type="journal article" date="2009" name="PLoS Genet.">
        <title>Genomic analysis of the basal lineage fungus Rhizopus oryzae reveals a whole-genome duplication.</title>
        <authorList>
            <person name="Ma L.-J."/>
            <person name="Ibrahim A.S."/>
            <person name="Skory C."/>
            <person name="Grabherr M.G."/>
            <person name="Burger G."/>
            <person name="Butler M."/>
            <person name="Elias M."/>
            <person name="Idnurm A."/>
            <person name="Lang B.F."/>
            <person name="Sone T."/>
            <person name="Abe A."/>
            <person name="Calvo S.E."/>
            <person name="Corrochano L.M."/>
            <person name="Engels R."/>
            <person name="Fu J."/>
            <person name="Hansberg W."/>
            <person name="Kim J.-M."/>
            <person name="Kodira C.D."/>
            <person name="Koehrsen M.J."/>
            <person name="Liu B."/>
            <person name="Miranda-Saavedra D."/>
            <person name="O'Leary S."/>
            <person name="Ortiz-Castellanos L."/>
            <person name="Poulter R."/>
            <person name="Rodriguez-Romero J."/>
            <person name="Ruiz-Herrera J."/>
            <person name="Shen Y.-Q."/>
            <person name="Zeng Q."/>
            <person name="Galagan J."/>
            <person name="Birren B.W."/>
            <person name="Cuomo C.A."/>
            <person name="Wickes B.L."/>
        </authorList>
    </citation>
    <scope>NUCLEOTIDE SEQUENCE [LARGE SCALE GENOMIC DNA]</scope>
    <source>
        <strain evidence="11">RA 99-880 / ATCC MYA-4621 / FGSC 9543 / NRRL 43880</strain>
    </source>
</reference>
<evidence type="ECO:0000259" key="9">
    <source>
        <dbReference type="Pfam" id="PF01490"/>
    </source>
</evidence>
<dbReference type="AlphaFoldDB" id="I1BQY8"/>
<dbReference type="InParanoid" id="I1BQY8"/>
<dbReference type="GO" id="GO:0015179">
    <property type="term" value="F:L-amino acid transmembrane transporter activity"/>
    <property type="evidence" value="ECO:0007669"/>
    <property type="project" value="TreeGrafter"/>
</dbReference>
<dbReference type="VEuPathDB" id="FungiDB:RO3G_03322"/>
<dbReference type="RefSeq" id="XP_067514014.1">
    <property type="nucleotide sequence ID" value="XM_067657913.1"/>
</dbReference>
<dbReference type="PANTHER" id="PTHR22950">
    <property type="entry name" value="AMINO ACID TRANSPORTER"/>
    <property type="match status" value="1"/>
</dbReference>
<dbReference type="STRING" id="246409.I1BQY8"/>
<feature type="transmembrane region" description="Helical" evidence="8">
    <location>
        <begin position="67"/>
        <end position="88"/>
    </location>
</feature>
<dbReference type="Proteomes" id="UP000009138">
    <property type="component" value="Unassembled WGS sequence"/>
</dbReference>
<name>I1BQY8_RHIO9</name>
<protein>
    <recommendedName>
        <fullName evidence="9">Amino acid transporter transmembrane domain-containing protein</fullName>
    </recommendedName>
</protein>
<evidence type="ECO:0000313" key="11">
    <source>
        <dbReference type="Proteomes" id="UP000009138"/>
    </source>
</evidence>
<keyword evidence="5" id="KW-0029">Amino-acid transport</keyword>
<feature type="transmembrane region" description="Helical" evidence="8">
    <location>
        <begin position="289"/>
        <end position="306"/>
    </location>
</feature>
<comment type="subcellular location">
    <subcellularLocation>
        <location evidence="1">Membrane</location>
        <topology evidence="1">Multi-pass membrane protein</topology>
    </subcellularLocation>
</comment>
<evidence type="ECO:0000256" key="1">
    <source>
        <dbReference type="ARBA" id="ARBA00004141"/>
    </source>
</evidence>
<feature type="transmembrane region" description="Helical" evidence="8">
    <location>
        <begin position="177"/>
        <end position="194"/>
    </location>
</feature>
<gene>
    <name evidence="10" type="ORF">RO3G_03322</name>
</gene>
<organism evidence="10 11">
    <name type="scientific">Rhizopus delemar (strain RA 99-880 / ATCC MYA-4621 / FGSC 9543 / NRRL 43880)</name>
    <name type="common">Mucormycosis agent</name>
    <name type="synonym">Rhizopus arrhizus var. delemar</name>
    <dbReference type="NCBI Taxonomy" id="246409"/>
    <lineage>
        <taxon>Eukaryota</taxon>
        <taxon>Fungi</taxon>
        <taxon>Fungi incertae sedis</taxon>
        <taxon>Mucoromycota</taxon>
        <taxon>Mucoromycotina</taxon>
        <taxon>Mucoromycetes</taxon>
        <taxon>Mucorales</taxon>
        <taxon>Mucorineae</taxon>
        <taxon>Rhizopodaceae</taxon>
        <taxon>Rhizopus</taxon>
    </lineage>
</organism>
<dbReference type="Pfam" id="PF01490">
    <property type="entry name" value="Aa_trans"/>
    <property type="match status" value="1"/>
</dbReference>
<evidence type="ECO:0000313" key="10">
    <source>
        <dbReference type="EMBL" id="EIE78618.1"/>
    </source>
</evidence>
<feature type="domain" description="Amino acid transporter transmembrane" evidence="9">
    <location>
        <begin position="33"/>
        <end position="307"/>
    </location>
</feature>
<proteinExistence type="inferred from homology"/>
<keyword evidence="6 8" id="KW-1133">Transmembrane helix</keyword>
<sequence>MTIVYGSINNKNGLITDDERDLLQENKPGYGTRSKTEGAFSLVNSTVGSGIIGLPFAIYLAGFWTAIVLSIMVAAISQLGLYMLVLSGQRSGTYKLATLMEHVIGRPGYHFLNFLVLIQAAGACVSYYIRDTIPVLLQLYFPDHPNLTQRSLTAYVNYLKKVLPLNLSRSLGALSKWSILSVLCLPVIIIALIWRAPTYAKSHDAPLNWQSPDIFGALGILAFAFACPHVCFSVYLSLKQQAIESWKMTTTLASIITWIISISFAAIGYLSFGVDVQPNLFLNFPPDDLVVNVARFALGFSMILTIP</sequence>
<dbReference type="OrthoDB" id="28208at2759"/>
<accession>I1BQY8</accession>
<dbReference type="EMBL" id="CH476733">
    <property type="protein sequence ID" value="EIE78618.1"/>
    <property type="molecule type" value="Genomic_DNA"/>
</dbReference>
<evidence type="ECO:0000256" key="8">
    <source>
        <dbReference type="SAM" id="Phobius"/>
    </source>
</evidence>
<dbReference type="eggNOG" id="KOG1305">
    <property type="taxonomic scope" value="Eukaryota"/>
</dbReference>
<keyword evidence="11" id="KW-1185">Reference proteome</keyword>